<proteinExistence type="predicted"/>
<evidence type="ECO:0000313" key="3">
    <source>
        <dbReference type="WBParaSite" id="L893_g25425.t1"/>
    </source>
</evidence>
<sequence length="130" mass="14634">MAGKGGKEFDWCEGRAAFLTLGCPASQNIALCYNQSSNEIISSPVEIRERTYGELLRNENIESFCCCSGRLCSEVNTEMKAYNAMPSHHHHHNHHHHHKDRTHFYPGGSTRSSSSLKPAVLTVLIAFMFR</sequence>
<reference evidence="3" key="1">
    <citation type="submission" date="2016-11" db="UniProtKB">
        <authorList>
            <consortium name="WormBaseParasite"/>
        </authorList>
    </citation>
    <scope>IDENTIFICATION</scope>
</reference>
<feature type="region of interest" description="Disordered" evidence="1">
    <location>
        <begin position="87"/>
        <end position="110"/>
    </location>
</feature>
<accession>A0A1I7ZE28</accession>
<feature type="compositionally biased region" description="Basic residues" evidence="1">
    <location>
        <begin position="87"/>
        <end position="101"/>
    </location>
</feature>
<dbReference type="WBParaSite" id="L893_g25425.t1">
    <property type="protein sequence ID" value="L893_g25425.t1"/>
    <property type="gene ID" value="L893_g25425"/>
</dbReference>
<organism evidence="2 3">
    <name type="scientific">Steinernema glaseri</name>
    <dbReference type="NCBI Taxonomy" id="37863"/>
    <lineage>
        <taxon>Eukaryota</taxon>
        <taxon>Metazoa</taxon>
        <taxon>Ecdysozoa</taxon>
        <taxon>Nematoda</taxon>
        <taxon>Chromadorea</taxon>
        <taxon>Rhabditida</taxon>
        <taxon>Tylenchina</taxon>
        <taxon>Panagrolaimomorpha</taxon>
        <taxon>Strongyloidoidea</taxon>
        <taxon>Steinernematidae</taxon>
        <taxon>Steinernema</taxon>
    </lineage>
</organism>
<protein>
    <submittedName>
        <fullName evidence="3">Activin_recp domain-containing protein</fullName>
    </submittedName>
</protein>
<evidence type="ECO:0000313" key="2">
    <source>
        <dbReference type="Proteomes" id="UP000095287"/>
    </source>
</evidence>
<dbReference type="AlphaFoldDB" id="A0A1I7ZE28"/>
<evidence type="ECO:0000256" key="1">
    <source>
        <dbReference type="SAM" id="MobiDB-lite"/>
    </source>
</evidence>
<dbReference type="Proteomes" id="UP000095287">
    <property type="component" value="Unplaced"/>
</dbReference>
<keyword evidence="2" id="KW-1185">Reference proteome</keyword>
<name>A0A1I7ZE28_9BILA</name>